<protein>
    <submittedName>
        <fullName evidence="3">12773_t:CDS:1</fullName>
    </submittedName>
</protein>
<evidence type="ECO:0000313" key="3">
    <source>
        <dbReference type="EMBL" id="CAG8695011.1"/>
    </source>
</evidence>
<feature type="transmembrane region" description="Helical" evidence="2">
    <location>
        <begin position="76"/>
        <end position="96"/>
    </location>
</feature>
<reference evidence="3" key="1">
    <citation type="submission" date="2021-06" db="EMBL/GenBank/DDBJ databases">
        <authorList>
            <person name="Kallberg Y."/>
            <person name="Tangrot J."/>
            <person name="Rosling A."/>
        </authorList>
    </citation>
    <scope>NUCLEOTIDE SEQUENCE</scope>
    <source>
        <strain evidence="3">FL130A</strain>
    </source>
</reference>
<keyword evidence="4" id="KW-1185">Reference proteome</keyword>
<keyword evidence="2" id="KW-0812">Transmembrane</keyword>
<dbReference type="EMBL" id="CAJVPS010017770">
    <property type="protein sequence ID" value="CAG8695011.1"/>
    <property type="molecule type" value="Genomic_DNA"/>
</dbReference>
<dbReference type="Proteomes" id="UP000789508">
    <property type="component" value="Unassembled WGS sequence"/>
</dbReference>
<comment type="caution">
    <text evidence="3">The sequence shown here is derived from an EMBL/GenBank/DDBJ whole genome shotgun (WGS) entry which is preliminary data.</text>
</comment>
<keyword evidence="2" id="KW-0472">Membrane</keyword>
<dbReference type="AlphaFoldDB" id="A0A9N9EXP4"/>
<sequence length="104" mass="11814">MNADNADNNQIEHANGTNSIHTSINMPQETHLKGKKESLTDSQITLVMPDQGHMVNNGYYLEMASEARTRRLNLKWTISLTIIAVIFFIISTYTVIKVLEHNEK</sequence>
<keyword evidence="2" id="KW-1133">Transmembrane helix</keyword>
<proteinExistence type="predicted"/>
<organism evidence="3 4">
    <name type="scientific">Ambispora leptoticha</name>
    <dbReference type="NCBI Taxonomy" id="144679"/>
    <lineage>
        <taxon>Eukaryota</taxon>
        <taxon>Fungi</taxon>
        <taxon>Fungi incertae sedis</taxon>
        <taxon>Mucoromycota</taxon>
        <taxon>Glomeromycotina</taxon>
        <taxon>Glomeromycetes</taxon>
        <taxon>Archaeosporales</taxon>
        <taxon>Ambisporaceae</taxon>
        <taxon>Ambispora</taxon>
    </lineage>
</organism>
<feature type="compositionally biased region" description="Polar residues" evidence="1">
    <location>
        <begin position="1"/>
        <end position="28"/>
    </location>
</feature>
<accession>A0A9N9EXP4</accession>
<name>A0A9N9EXP4_9GLOM</name>
<feature type="region of interest" description="Disordered" evidence="1">
    <location>
        <begin position="1"/>
        <end position="37"/>
    </location>
</feature>
<evidence type="ECO:0000256" key="1">
    <source>
        <dbReference type="SAM" id="MobiDB-lite"/>
    </source>
</evidence>
<gene>
    <name evidence="3" type="ORF">ALEPTO_LOCUS11351</name>
</gene>
<evidence type="ECO:0000256" key="2">
    <source>
        <dbReference type="SAM" id="Phobius"/>
    </source>
</evidence>
<evidence type="ECO:0000313" key="4">
    <source>
        <dbReference type="Proteomes" id="UP000789508"/>
    </source>
</evidence>